<dbReference type="EMBL" id="KN834778">
    <property type="protein sequence ID" value="KIK59634.1"/>
    <property type="molecule type" value="Genomic_DNA"/>
</dbReference>
<evidence type="ECO:0000256" key="1">
    <source>
        <dbReference type="SAM" id="MobiDB-lite"/>
    </source>
</evidence>
<dbReference type="HOGENOM" id="CLU_2441085_0_0_1"/>
<feature type="compositionally biased region" description="Basic and acidic residues" evidence="1">
    <location>
        <begin position="79"/>
        <end position="90"/>
    </location>
</feature>
<feature type="compositionally biased region" description="Pro residues" evidence="1">
    <location>
        <begin position="63"/>
        <end position="77"/>
    </location>
</feature>
<reference evidence="2 3" key="1">
    <citation type="submission" date="2014-04" db="EMBL/GenBank/DDBJ databases">
        <title>Evolutionary Origins and Diversification of the Mycorrhizal Mutualists.</title>
        <authorList>
            <consortium name="DOE Joint Genome Institute"/>
            <consortium name="Mycorrhizal Genomics Consortium"/>
            <person name="Kohler A."/>
            <person name="Kuo A."/>
            <person name="Nagy L.G."/>
            <person name="Floudas D."/>
            <person name="Copeland A."/>
            <person name="Barry K.W."/>
            <person name="Cichocki N."/>
            <person name="Veneault-Fourrey C."/>
            <person name="LaButti K."/>
            <person name="Lindquist E.A."/>
            <person name="Lipzen A."/>
            <person name="Lundell T."/>
            <person name="Morin E."/>
            <person name="Murat C."/>
            <person name="Riley R."/>
            <person name="Ohm R."/>
            <person name="Sun H."/>
            <person name="Tunlid A."/>
            <person name="Henrissat B."/>
            <person name="Grigoriev I.V."/>
            <person name="Hibbett D.S."/>
            <person name="Martin F."/>
        </authorList>
    </citation>
    <scope>NUCLEOTIDE SEQUENCE [LARGE SCALE GENOMIC DNA]</scope>
    <source>
        <strain evidence="2 3">FD-317 M1</strain>
    </source>
</reference>
<feature type="region of interest" description="Disordered" evidence="1">
    <location>
        <begin position="63"/>
        <end position="90"/>
    </location>
</feature>
<evidence type="ECO:0000313" key="2">
    <source>
        <dbReference type="EMBL" id="KIK59634.1"/>
    </source>
</evidence>
<name>A0A0D0CAY2_9AGAR</name>
<protein>
    <submittedName>
        <fullName evidence="2">Uncharacterized protein</fullName>
    </submittedName>
</protein>
<keyword evidence="3" id="KW-1185">Reference proteome</keyword>
<organism evidence="2 3">
    <name type="scientific">Collybiopsis luxurians FD-317 M1</name>
    <dbReference type="NCBI Taxonomy" id="944289"/>
    <lineage>
        <taxon>Eukaryota</taxon>
        <taxon>Fungi</taxon>
        <taxon>Dikarya</taxon>
        <taxon>Basidiomycota</taxon>
        <taxon>Agaricomycotina</taxon>
        <taxon>Agaricomycetes</taxon>
        <taxon>Agaricomycetidae</taxon>
        <taxon>Agaricales</taxon>
        <taxon>Marasmiineae</taxon>
        <taxon>Omphalotaceae</taxon>
        <taxon>Collybiopsis</taxon>
        <taxon>Collybiopsis luxurians</taxon>
    </lineage>
</organism>
<dbReference type="AlphaFoldDB" id="A0A0D0CAY2"/>
<sequence length="90" mass="10312">MSHAITKRLHPLVKAMDKSTGIYEFPNPTIVTLRLKSSLLKRRWSYFSIIQHPLTLKECLSSPPPFHSSSYDPPPSIPEDLHFKTHDTVT</sequence>
<gene>
    <name evidence="2" type="ORF">GYMLUDRAFT_244864</name>
</gene>
<dbReference type="Proteomes" id="UP000053593">
    <property type="component" value="Unassembled WGS sequence"/>
</dbReference>
<evidence type="ECO:0000313" key="3">
    <source>
        <dbReference type="Proteomes" id="UP000053593"/>
    </source>
</evidence>
<accession>A0A0D0CAY2</accession>
<proteinExistence type="predicted"/>